<evidence type="ECO:0000256" key="2">
    <source>
        <dbReference type="SAM" id="SignalP"/>
    </source>
</evidence>
<feature type="chain" id="PRO_5041936639" evidence="2">
    <location>
        <begin position="29"/>
        <end position="351"/>
    </location>
</feature>
<keyword evidence="2" id="KW-0732">Signal</keyword>
<name>A0AAD8BB71_BIOPF</name>
<dbReference type="EMBL" id="JASAOG010000106">
    <property type="protein sequence ID" value="KAK0051181.1"/>
    <property type="molecule type" value="Genomic_DNA"/>
</dbReference>
<dbReference type="Proteomes" id="UP001233172">
    <property type="component" value="Unassembled WGS sequence"/>
</dbReference>
<feature type="compositionally biased region" description="Polar residues" evidence="1">
    <location>
        <begin position="342"/>
        <end position="351"/>
    </location>
</feature>
<organism evidence="3 4">
    <name type="scientific">Biomphalaria pfeifferi</name>
    <name type="common">Bloodfluke planorb</name>
    <name type="synonym">Freshwater snail</name>
    <dbReference type="NCBI Taxonomy" id="112525"/>
    <lineage>
        <taxon>Eukaryota</taxon>
        <taxon>Metazoa</taxon>
        <taxon>Spiralia</taxon>
        <taxon>Lophotrochozoa</taxon>
        <taxon>Mollusca</taxon>
        <taxon>Gastropoda</taxon>
        <taxon>Heterobranchia</taxon>
        <taxon>Euthyneura</taxon>
        <taxon>Panpulmonata</taxon>
        <taxon>Hygrophila</taxon>
        <taxon>Lymnaeoidea</taxon>
        <taxon>Planorbidae</taxon>
        <taxon>Biomphalaria</taxon>
    </lineage>
</organism>
<evidence type="ECO:0000313" key="3">
    <source>
        <dbReference type="EMBL" id="KAK0051181.1"/>
    </source>
</evidence>
<comment type="caution">
    <text evidence="3">The sequence shown here is derived from an EMBL/GenBank/DDBJ whole genome shotgun (WGS) entry which is preliminary data.</text>
</comment>
<reference evidence="3" key="1">
    <citation type="journal article" date="2023" name="PLoS Negl. Trop. Dis.">
        <title>A genome sequence for Biomphalaria pfeifferi, the major vector snail for the human-infecting parasite Schistosoma mansoni.</title>
        <authorList>
            <person name="Bu L."/>
            <person name="Lu L."/>
            <person name="Laidemitt M.R."/>
            <person name="Zhang S.M."/>
            <person name="Mutuku M."/>
            <person name="Mkoji G."/>
            <person name="Steinauer M."/>
            <person name="Loker E.S."/>
        </authorList>
    </citation>
    <scope>NUCLEOTIDE SEQUENCE</scope>
    <source>
        <strain evidence="3">KasaAsao</strain>
    </source>
</reference>
<sequence>MAATRTMTLALTLCHVILICLLQDTALADRTLQLNEAVEDPSSTSASAENVGDQPNEKRHWSQFRSWGKRSQDDDALSKRWKEMSVWGKREADLLSNHQDMDYLYPGIVWEGSQMSGANPELDKKWKQMSVWGKRNVDPELEKRWKQMAVWGKRSSDPELEKKWKEMAVWGKRDFYPELDKKWKEMSVWGKRDFDPELEKKWKEMSVWGKRDFDPELEKKWKEMAVWGKRNFNPELEKKWKEMSVWGKRDFDPELEKKWKQMSVWGKRGVDNNGKQTIRHTRKWRWANLGAKRPSWSSTGFSSWGKRSEDLDLHDVKEYLQKTLPVSELEETPQEAGELKSQDQGTPLSKT</sequence>
<evidence type="ECO:0000313" key="4">
    <source>
        <dbReference type="Proteomes" id="UP001233172"/>
    </source>
</evidence>
<feature type="region of interest" description="Disordered" evidence="1">
    <location>
        <begin position="37"/>
        <end position="67"/>
    </location>
</feature>
<gene>
    <name evidence="3" type="ORF">Bpfe_019299</name>
</gene>
<dbReference type="AlphaFoldDB" id="A0AAD8BB71"/>
<proteinExistence type="predicted"/>
<reference evidence="3" key="2">
    <citation type="submission" date="2023-04" db="EMBL/GenBank/DDBJ databases">
        <authorList>
            <person name="Bu L."/>
            <person name="Lu L."/>
            <person name="Laidemitt M.R."/>
            <person name="Zhang S.M."/>
            <person name="Mutuku M."/>
            <person name="Mkoji G."/>
            <person name="Steinauer M."/>
            <person name="Loker E.S."/>
        </authorList>
    </citation>
    <scope>NUCLEOTIDE SEQUENCE</scope>
    <source>
        <strain evidence="3">KasaAsao</strain>
        <tissue evidence="3">Whole Snail</tissue>
    </source>
</reference>
<protein>
    <submittedName>
        <fullName evidence="3">Uncharacterized protein</fullName>
    </submittedName>
</protein>
<accession>A0AAD8BB71</accession>
<feature type="signal peptide" evidence="2">
    <location>
        <begin position="1"/>
        <end position="28"/>
    </location>
</feature>
<keyword evidence="4" id="KW-1185">Reference proteome</keyword>
<evidence type="ECO:0000256" key="1">
    <source>
        <dbReference type="SAM" id="MobiDB-lite"/>
    </source>
</evidence>
<feature type="region of interest" description="Disordered" evidence="1">
    <location>
        <begin position="324"/>
        <end position="351"/>
    </location>
</feature>